<dbReference type="Gene3D" id="3.40.50.720">
    <property type="entry name" value="NAD(P)-binding Rossmann-like Domain"/>
    <property type="match status" value="1"/>
</dbReference>
<gene>
    <name evidence="14 18" type="primary">murC</name>
    <name evidence="18" type="ORF">QJ522_10315</name>
</gene>
<dbReference type="GO" id="GO:0005737">
    <property type="term" value="C:cytoplasm"/>
    <property type="evidence" value="ECO:0007669"/>
    <property type="project" value="UniProtKB-SubCell"/>
</dbReference>
<evidence type="ECO:0000256" key="2">
    <source>
        <dbReference type="ARBA" id="ARBA00004752"/>
    </source>
</evidence>
<evidence type="ECO:0000256" key="10">
    <source>
        <dbReference type="ARBA" id="ARBA00022984"/>
    </source>
</evidence>
<dbReference type="InterPro" id="IPR004101">
    <property type="entry name" value="Mur_ligase_C"/>
</dbReference>
<dbReference type="InterPro" id="IPR050061">
    <property type="entry name" value="MurCDEF_pg_biosynth"/>
</dbReference>
<evidence type="ECO:0000256" key="3">
    <source>
        <dbReference type="ARBA" id="ARBA00012211"/>
    </source>
</evidence>
<feature type="binding site" evidence="14">
    <location>
        <begin position="140"/>
        <end position="146"/>
    </location>
    <ligand>
        <name>ATP</name>
        <dbReference type="ChEBI" id="CHEBI:30616"/>
    </ligand>
</feature>
<dbReference type="SUPFAM" id="SSF51984">
    <property type="entry name" value="MurCD N-terminal domain"/>
    <property type="match status" value="1"/>
</dbReference>
<keyword evidence="11 14" id="KW-0131">Cell cycle</keyword>
<dbReference type="EC" id="6.3.2.8" evidence="3 14"/>
<organism evidence="18 19">
    <name type="scientific">Anaerobaca lacustris</name>
    <dbReference type="NCBI Taxonomy" id="3044600"/>
    <lineage>
        <taxon>Bacteria</taxon>
        <taxon>Pseudomonadati</taxon>
        <taxon>Planctomycetota</taxon>
        <taxon>Phycisphaerae</taxon>
        <taxon>Sedimentisphaerales</taxon>
        <taxon>Anaerobacaceae</taxon>
        <taxon>Anaerobaca</taxon>
    </lineage>
</organism>
<dbReference type="InterPro" id="IPR013221">
    <property type="entry name" value="Mur_ligase_cen"/>
</dbReference>
<reference evidence="18" key="1">
    <citation type="submission" date="2023-05" db="EMBL/GenBank/DDBJ databases">
        <title>Anaerotaeda fermentans gen. nov., sp. nov., a novel anaerobic planctomycete of the new family within the order Sedimentisphaerales isolated from Taman Peninsula, Russia.</title>
        <authorList>
            <person name="Khomyakova M.A."/>
            <person name="Merkel A.Y."/>
            <person name="Slobodkin A.I."/>
        </authorList>
    </citation>
    <scope>NUCLEOTIDE SEQUENCE</scope>
    <source>
        <strain evidence="18">M17dextr</strain>
    </source>
</reference>
<dbReference type="NCBIfam" id="TIGR01082">
    <property type="entry name" value="murC"/>
    <property type="match status" value="1"/>
</dbReference>
<evidence type="ECO:0000259" key="16">
    <source>
        <dbReference type="Pfam" id="PF02875"/>
    </source>
</evidence>
<dbReference type="Gene3D" id="3.40.1190.10">
    <property type="entry name" value="Mur-like, catalytic domain"/>
    <property type="match status" value="1"/>
</dbReference>
<keyword evidence="10 14" id="KW-0573">Peptidoglycan synthesis</keyword>
<comment type="caution">
    <text evidence="18">The sequence shown here is derived from an EMBL/GenBank/DDBJ whole genome shotgun (WGS) entry which is preliminary data.</text>
</comment>
<evidence type="ECO:0000256" key="1">
    <source>
        <dbReference type="ARBA" id="ARBA00004496"/>
    </source>
</evidence>
<dbReference type="InterPro" id="IPR036565">
    <property type="entry name" value="Mur-like_cat_sf"/>
</dbReference>
<evidence type="ECO:0000259" key="17">
    <source>
        <dbReference type="Pfam" id="PF08245"/>
    </source>
</evidence>
<evidence type="ECO:0000256" key="8">
    <source>
        <dbReference type="ARBA" id="ARBA00022840"/>
    </source>
</evidence>
<dbReference type="SUPFAM" id="SSF53244">
    <property type="entry name" value="MurD-like peptide ligases, peptide-binding domain"/>
    <property type="match status" value="1"/>
</dbReference>
<comment type="subcellular location">
    <subcellularLocation>
        <location evidence="1 14">Cytoplasm</location>
    </subcellularLocation>
</comment>
<keyword evidence="6 14" id="KW-0132">Cell division</keyword>
<keyword evidence="8 14" id="KW-0067">ATP-binding</keyword>
<dbReference type="InterPro" id="IPR005758">
    <property type="entry name" value="UDP-N-AcMur_Ala_ligase_MurC"/>
</dbReference>
<evidence type="ECO:0000313" key="19">
    <source>
        <dbReference type="Proteomes" id="UP001431776"/>
    </source>
</evidence>
<protein>
    <recommendedName>
        <fullName evidence="3 14">UDP-N-acetylmuramate--L-alanine ligase</fullName>
        <ecNumber evidence="3 14">6.3.2.8</ecNumber>
    </recommendedName>
    <alternativeName>
        <fullName evidence="14">UDP-N-acetylmuramoyl-L-alanine synthetase</fullName>
    </alternativeName>
</protein>
<dbReference type="SUPFAM" id="SSF53623">
    <property type="entry name" value="MurD-like peptide ligases, catalytic domain"/>
    <property type="match status" value="1"/>
</dbReference>
<dbReference type="PANTHER" id="PTHR43445:SF3">
    <property type="entry name" value="UDP-N-ACETYLMURAMATE--L-ALANINE LIGASE"/>
    <property type="match status" value="1"/>
</dbReference>
<comment type="similarity">
    <text evidence="14">Belongs to the MurCDEF family.</text>
</comment>
<dbReference type="Pfam" id="PF02875">
    <property type="entry name" value="Mur_ligase_C"/>
    <property type="match status" value="1"/>
</dbReference>
<name>A0AAW6TXV3_9BACT</name>
<dbReference type="AlphaFoldDB" id="A0AAW6TXV3"/>
<dbReference type="GO" id="GO:0009252">
    <property type="term" value="P:peptidoglycan biosynthetic process"/>
    <property type="evidence" value="ECO:0007669"/>
    <property type="project" value="UniProtKB-UniRule"/>
</dbReference>
<keyword evidence="4 14" id="KW-0963">Cytoplasm</keyword>
<comment type="function">
    <text evidence="14">Cell wall formation.</text>
</comment>
<comment type="catalytic activity">
    <reaction evidence="13 14">
        <text>UDP-N-acetyl-alpha-D-muramate + L-alanine + ATP = UDP-N-acetyl-alpha-D-muramoyl-L-alanine + ADP + phosphate + H(+)</text>
        <dbReference type="Rhea" id="RHEA:23372"/>
        <dbReference type="ChEBI" id="CHEBI:15378"/>
        <dbReference type="ChEBI" id="CHEBI:30616"/>
        <dbReference type="ChEBI" id="CHEBI:43474"/>
        <dbReference type="ChEBI" id="CHEBI:57972"/>
        <dbReference type="ChEBI" id="CHEBI:70757"/>
        <dbReference type="ChEBI" id="CHEBI:83898"/>
        <dbReference type="ChEBI" id="CHEBI:456216"/>
        <dbReference type="EC" id="6.3.2.8"/>
    </reaction>
</comment>
<dbReference type="GO" id="GO:0008763">
    <property type="term" value="F:UDP-N-acetylmuramate-L-alanine ligase activity"/>
    <property type="evidence" value="ECO:0007669"/>
    <property type="project" value="UniProtKB-UniRule"/>
</dbReference>
<feature type="domain" description="Mur ligase N-terminal catalytic" evidence="15">
    <location>
        <begin position="35"/>
        <end position="133"/>
    </location>
</feature>
<dbReference type="GO" id="GO:0051301">
    <property type="term" value="P:cell division"/>
    <property type="evidence" value="ECO:0007669"/>
    <property type="project" value="UniProtKB-KW"/>
</dbReference>
<feature type="domain" description="Mur ligase C-terminal" evidence="16">
    <location>
        <begin position="341"/>
        <end position="473"/>
    </location>
</feature>
<keyword evidence="9 14" id="KW-0133">Cell shape</keyword>
<evidence type="ECO:0000313" key="18">
    <source>
        <dbReference type="EMBL" id="MDI6449435.1"/>
    </source>
</evidence>
<evidence type="ECO:0000256" key="11">
    <source>
        <dbReference type="ARBA" id="ARBA00023306"/>
    </source>
</evidence>
<dbReference type="GO" id="GO:0071555">
    <property type="term" value="P:cell wall organization"/>
    <property type="evidence" value="ECO:0007669"/>
    <property type="project" value="UniProtKB-KW"/>
</dbReference>
<dbReference type="GO" id="GO:0005524">
    <property type="term" value="F:ATP binding"/>
    <property type="evidence" value="ECO:0007669"/>
    <property type="project" value="UniProtKB-UniRule"/>
</dbReference>
<feature type="domain" description="Mur ligase central" evidence="17">
    <location>
        <begin position="138"/>
        <end position="319"/>
    </location>
</feature>
<comment type="pathway">
    <text evidence="2 14">Cell wall biogenesis; peptidoglycan biosynthesis.</text>
</comment>
<dbReference type="InterPro" id="IPR036615">
    <property type="entry name" value="Mur_ligase_C_dom_sf"/>
</dbReference>
<dbReference type="HAMAP" id="MF_00046">
    <property type="entry name" value="MurC"/>
    <property type="match status" value="1"/>
</dbReference>
<evidence type="ECO:0000256" key="13">
    <source>
        <dbReference type="ARBA" id="ARBA00047833"/>
    </source>
</evidence>
<evidence type="ECO:0000256" key="14">
    <source>
        <dbReference type="HAMAP-Rule" id="MF_00046"/>
    </source>
</evidence>
<dbReference type="Proteomes" id="UP001431776">
    <property type="component" value="Unassembled WGS sequence"/>
</dbReference>
<keyword evidence="7 14" id="KW-0547">Nucleotide-binding</keyword>
<accession>A0AAW6TXV3</accession>
<evidence type="ECO:0000256" key="12">
    <source>
        <dbReference type="ARBA" id="ARBA00023316"/>
    </source>
</evidence>
<dbReference type="PANTHER" id="PTHR43445">
    <property type="entry name" value="UDP-N-ACETYLMURAMATE--L-ALANINE LIGASE-RELATED"/>
    <property type="match status" value="1"/>
</dbReference>
<evidence type="ECO:0000256" key="9">
    <source>
        <dbReference type="ARBA" id="ARBA00022960"/>
    </source>
</evidence>
<keyword evidence="5 14" id="KW-0436">Ligase</keyword>
<evidence type="ECO:0000256" key="5">
    <source>
        <dbReference type="ARBA" id="ARBA00022598"/>
    </source>
</evidence>
<dbReference type="Pfam" id="PF08245">
    <property type="entry name" value="Mur_ligase_M"/>
    <property type="match status" value="1"/>
</dbReference>
<sequence length="490" mass="53210">MSRAEVRTSPTRVKAAHRYEVVNAVNRLKIAGARFHFIGAGGVGMSGLAKFLIEKHAIVTGSDQSANAAVSRLVGSGADIRIGHSAGNIGPDTEAVVVSAAVQDDNPELQQAIRQGCPVFKYAQLLGLLMDHFQGIAVSGTHGKSTTSGWLAYGLRQVGVDANFVVGADVCQLGASSGSGDSGFFVAEACEYDRSFLNLRPQIACILNIEADHLDCYRDEGDIVDAFYRFARGTKPDGLIVANGQDANVAKVIERLDGRRRVVTFGFGTKCSVYPRNVRVHRGSYRFDVYQDGRRLGSTSLSVPGRHNILNALAVTAVAVNIGVEPEAILGVLDRFTGVDRRLMLKGCCNGVTVLDDYAHHPTEIRASLKAIREKYHPKRLWCVYQAHQYSRTRFFLDAFAASFREADKAIIPEIYFVRDSDVSRSEVNADILAGRIRAEGTDAEYVGTFDAVCDCLEKELGAGDLVVTMGAGDVWKVADEYLRRLGGNR</sequence>
<keyword evidence="19" id="KW-1185">Reference proteome</keyword>
<keyword evidence="12 14" id="KW-0961">Cell wall biogenesis/degradation</keyword>
<evidence type="ECO:0000256" key="6">
    <source>
        <dbReference type="ARBA" id="ARBA00022618"/>
    </source>
</evidence>
<proteinExistence type="inferred from homology"/>
<dbReference type="Pfam" id="PF01225">
    <property type="entry name" value="Mur_ligase"/>
    <property type="match status" value="1"/>
</dbReference>
<dbReference type="GO" id="GO:0008360">
    <property type="term" value="P:regulation of cell shape"/>
    <property type="evidence" value="ECO:0007669"/>
    <property type="project" value="UniProtKB-KW"/>
</dbReference>
<dbReference type="Gene3D" id="3.90.190.20">
    <property type="entry name" value="Mur ligase, C-terminal domain"/>
    <property type="match status" value="1"/>
</dbReference>
<dbReference type="EMBL" id="JASCXX010000010">
    <property type="protein sequence ID" value="MDI6449435.1"/>
    <property type="molecule type" value="Genomic_DNA"/>
</dbReference>
<dbReference type="InterPro" id="IPR000713">
    <property type="entry name" value="Mur_ligase_N"/>
</dbReference>
<evidence type="ECO:0000259" key="15">
    <source>
        <dbReference type="Pfam" id="PF01225"/>
    </source>
</evidence>
<evidence type="ECO:0000256" key="4">
    <source>
        <dbReference type="ARBA" id="ARBA00022490"/>
    </source>
</evidence>
<evidence type="ECO:0000256" key="7">
    <source>
        <dbReference type="ARBA" id="ARBA00022741"/>
    </source>
</evidence>
<dbReference type="RefSeq" id="WP_349244841.1">
    <property type="nucleotide sequence ID" value="NZ_JASCXX010000010.1"/>
</dbReference>